<reference evidence="8" key="1">
    <citation type="submission" date="2024-02" db="EMBL/GenBank/DDBJ databases">
        <authorList>
            <consortium name="Clinical and Environmental Microbiology Branch: Whole genome sequencing antimicrobial resistance pathogens in the healthcare setting"/>
        </authorList>
    </citation>
    <scope>NUCLEOTIDE SEQUENCE</scope>
    <source>
        <strain evidence="8">2020GO-00142</strain>
    </source>
</reference>
<dbReference type="Gene3D" id="2.60.40.10">
    <property type="entry name" value="Immunoglobulins"/>
    <property type="match status" value="2"/>
</dbReference>
<evidence type="ECO:0000256" key="4">
    <source>
        <dbReference type="ARBA" id="ARBA00022764"/>
    </source>
</evidence>
<evidence type="ECO:0000256" key="3">
    <source>
        <dbReference type="ARBA" id="ARBA00022729"/>
    </source>
</evidence>
<proteinExistence type="inferred from homology"/>
<sequence length="227" mass="25956">MLQKIIIIISIFFVSPLFADGISLNQSRVIFSAQDNSQIVQLKNDTDGALLVQATVLDAVDGKQIDNFIVVPPLFRSEPRSEYSMRVRKNNVLQLPKDKESIFFLKMRAIPPIDKKNENESNMSVVFVTAIVIKVYYRPEGISAPKISDYRKVVIEKANNKWQLNNPTPYYMTIVDFSLNGKKIQEKIMIPPFNTYGLDRFVANTNSVKGSWRFVTDYGSITDKFNF</sequence>
<dbReference type="InterPro" id="IPR036316">
    <property type="entry name" value="Pili_assmbl_chap_C_dom_sf"/>
</dbReference>
<evidence type="ECO:0000313" key="8">
    <source>
        <dbReference type="EMBL" id="EMP9434258.1"/>
    </source>
</evidence>
<gene>
    <name evidence="8" type="ORF">JRA39_003357</name>
</gene>
<dbReference type="InterPro" id="IPR050643">
    <property type="entry name" value="Periplasmic_pilus_chap"/>
</dbReference>
<feature type="domain" description="Pili assembly chaperone N-terminal" evidence="6">
    <location>
        <begin position="21"/>
        <end position="142"/>
    </location>
</feature>
<evidence type="ECO:0000256" key="2">
    <source>
        <dbReference type="ARBA" id="ARBA00007399"/>
    </source>
</evidence>
<dbReference type="InterPro" id="IPR001829">
    <property type="entry name" value="Pili_assmbl_chaperone_bac"/>
</dbReference>
<dbReference type="Pfam" id="PF00345">
    <property type="entry name" value="PapD_N"/>
    <property type="match status" value="1"/>
</dbReference>
<dbReference type="PANTHER" id="PTHR30251">
    <property type="entry name" value="PILUS ASSEMBLY CHAPERONE"/>
    <property type="match status" value="1"/>
</dbReference>
<evidence type="ECO:0000259" key="7">
    <source>
        <dbReference type="Pfam" id="PF02753"/>
    </source>
</evidence>
<feature type="domain" description="Pili assembly chaperone C-terminal" evidence="7">
    <location>
        <begin position="164"/>
        <end position="222"/>
    </location>
</feature>
<dbReference type="InterPro" id="IPR008962">
    <property type="entry name" value="PapD-like_sf"/>
</dbReference>
<dbReference type="PANTHER" id="PTHR30251:SF0">
    <property type="entry name" value="FIMBRIAL CHAPERONE PROTEIN ELFD-RELATED"/>
    <property type="match status" value="1"/>
</dbReference>
<dbReference type="SUPFAM" id="SSF49584">
    <property type="entry name" value="Periplasmic chaperone C-domain"/>
    <property type="match status" value="1"/>
</dbReference>
<dbReference type="EMBL" id="AAZDVE040000032">
    <property type="protein sequence ID" value="EMP9434258.1"/>
    <property type="molecule type" value="Genomic_DNA"/>
</dbReference>
<keyword evidence="3" id="KW-0732">Signal</keyword>
<dbReference type="InterPro" id="IPR013783">
    <property type="entry name" value="Ig-like_fold"/>
</dbReference>
<evidence type="ECO:0000259" key="6">
    <source>
        <dbReference type="Pfam" id="PF00345"/>
    </source>
</evidence>
<dbReference type="InterPro" id="IPR016147">
    <property type="entry name" value="Pili_assmbl_chaperone_N"/>
</dbReference>
<keyword evidence="4" id="KW-0574">Periplasm</keyword>
<dbReference type="SUPFAM" id="SSF49354">
    <property type="entry name" value="PapD-like"/>
    <property type="match status" value="1"/>
</dbReference>
<comment type="subcellular location">
    <subcellularLocation>
        <location evidence="1">Periplasm</location>
    </subcellularLocation>
</comment>
<dbReference type="AlphaFoldDB" id="A0AAI9I2M7"/>
<dbReference type="GO" id="GO:0030288">
    <property type="term" value="C:outer membrane-bounded periplasmic space"/>
    <property type="evidence" value="ECO:0007669"/>
    <property type="project" value="InterPro"/>
</dbReference>
<dbReference type="GO" id="GO:0071555">
    <property type="term" value="P:cell wall organization"/>
    <property type="evidence" value="ECO:0007669"/>
    <property type="project" value="InterPro"/>
</dbReference>
<name>A0AAI9I2M7_PROST</name>
<protein>
    <submittedName>
        <fullName evidence="8">Molecular chaperone</fullName>
    </submittedName>
</protein>
<organism evidence="8">
    <name type="scientific">Providencia stuartii</name>
    <dbReference type="NCBI Taxonomy" id="588"/>
    <lineage>
        <taxon>Bacteria</taxon>
        <taxon>Pseudomonadati</taxon>
        <taxon>Pseudomonadota</taxon>
        <taxon>Gammaproteobacteria</taxon>
        <taxon>Enterobacterales</taxon>
        <taxon>Morganellaceae</taxon>
        <taxon>Providencia</taxon>
    </lineage>
</organism>
<dbReference type="InterPro" id="IPR016148">
    <property type="entry name" value="Pili_assmbl_chaperone_C"/>
</dbReference>
<dbReference type="Pfam" id="PF02753">
    <property type="entry name" value="PapD_C"/>
    <property type="match status" value="1"/>
</dbReference>
<dbReference type="PRINTS" id="PR00969">
    <property type="entry name" value="CHAPERONPILI"/>
</dbReference>
<comment type="similarity">
    <text evidence="2">Belongs to the periplasmic pilus chaperone family.</text>
</comment>
<accession>A0AAI9I2M7</accession>
<evidence type="ECO:0000256" key="5">
    <source>
        <dbReference type="ARBA" id="ARBA00023186"/>
    </source>
</evidence>
<keyword evidence="5" id="KW-0143">Chaperone</keyword>
<comment type="caution">
    <text evidence="8">The sequence shown here is derived from an EMBL/GenBank/DDBJ whole genome shotgun (WGS) entry which is preliminary data.</text>
</comment>
<evidence type="ECO:0000256" key="1">
    <source>
        <dbReference type="ARBA" id="ARBA00004418"/>
    </source>
</evidence>